<keyword evidence="10" id="KW-1185">Reference proteome</keyword>
<keyword evidence="3 7" id="KW-0350">Heme biosynthesis</keyword>
<evidence type="ECO:0000256" key="1">
    <source>
        <dbReference type="ARBA" id="ARBA00007718"/>
    </source>
</evidence>
<dbReference type="NCBIfam" id="TIGR00109">
    <property type="entry name" value="hemH"/>
    <property type="match status" value="1"/>
</dbReference>
<dbReference type="InterPro" id="IPR033644">
    <property type="entry name" value="Ferrochelatase_C"/>
</dbReference>
<sequence>MPEQRRHVAVLLMAMGGPDCLENVEPFLLDVRGGRPTLPELVEEIRERYRATGGKSPALGMTRRVAERLERRLNESEEGRYRVSVGMRHWHPYIKDAYAELLKEDPEQVIGVCMAPQQSSLSTGAYKRKVEEARAALQSAVPVSYVGAWNTHPKLIAAIVDHIEQALLKFSADERDGVPVLFTAHSLPERIVAQNDPYPMEVKATVDAVTALLGRRPTTFAYQSQGRSDEPWLGPTVEEALDLLHHTGHKQVVVAPIGFICDHVETLYDIDIELKQRASGLGMRLERMPMLNDHPALIEVLADILMAHDATSSPQR</sequence>
<dbReference type="InterPro" id="IPR001015">
    <property type="entry name" value="Ferrochelatase"/>
</dbReference>
<dbReference type="InterPro" id="IPR033659">
    <property type="entry name" value="Ferrochelatase_N"/>
</dbReference>
<comment type="similarity">
    <text evidence="1 7 8">Belongs to the ferrochelatase family.</text>
</comment>
<evidence type="ECO:0000256" key="4">
    <source>
        <dbReference type="ARBA" id="ARBA00023239"/>
    </source>
</evidence>
<evidence type="ECO:0000256" key="5">
    <source>
        <dbReference type="ARBA" id="ARBA00023244"/>
    </source>
</evidence>
<evidence type="ECO:0000256" key="3">
    <source>
        <dbReference type="ARBA" id="ARBA00023133"/>
    </source>
</evidence>
<keyword evidence="4 7" id="KW-0456">Lyase</keyword>
<comment type="catalytic activity">
    <reaction evidence="7 8">
        <text>heme b + 2 H(+) = protoporphyrin IX + Fe(2+)</text>
        <dbReference type="Rhea" id="RHEA:22584"/>
        <dbReference type="ChEBI" id="CHEBI:15378"/>
        <dbReference type="ChEBI" id="CHEBI:29033"/>
        <dbReference type="ChEBI" id="CHEBI:57306"/>
        <dbReference type="ChEBI" id="CHEBI:60344"/>
        <dbReference type="EC" id="4.98.1.1"/>
    </reaction>
</comment>
<dbReference type="Pfam" id="PF00762">
    <property type="entry name" value="Ferrochelatase"/>
    <property type="match status" value="1"/>
</dbReference>
<evidence type="ECO:0000256" key="2">
    <source>
        <dbReference type="ARBA" id="ARBA00023004"/>
    </source>
</evidence>
<gene>
    <name evidence="7 9" type="primary">hemH</name>
    <name evidence="9" type="ORF">NITINOP_2218</name>
</gene>
<accession>A0A0S4KXE1</accession>
<dbReference type="PANTHER" id="PTHR11108:SF1">
    <property type="entry name" value="FERROCHELATASE, MITOCHONDRIAL"/>
    <property type="match status" value="1"/>
</dbReference>
<keyword evidence="7 8" id="KW-0963">Cytoplasm</keyword>
<feature type="binding site" evidence="7">
    <location>
        <position position="265"/>
    </location>
    <ligand>
        <name>Fe(2+)</name>
        <dbReference type="ChEBI" id="CHEBI:29033"/>
    </ligand>
</feature>
<name>A0A0S4KXE1_9BACT</name>
<dbReference type="GO" id="GO:0006783">
    <property type="term" value="P:heme biosynthetic process"/>
    <property type="evidence" value="ECO:0007669"/>
    <property type="project" value="UniProtKB-UniRule"/>
</dbReference>
<reference evidence="10" key="1">
    <citation type="submission" date="2015-09" db="EMBL/GenBank/DDBJ databases">
        <authorList>
            <person name="Daims H."/>
        </authorList>
    </citation>
    <scope>NUCLEOTIDE SEQUENCE [LARGE SCALE GENOMIC DNA]</scope>
</reference>
<dbReference type="HAMAP" id="MF_00323">
    <property type="entry name" value="Ferrochelatase"/>
    <property type="match status" value="1"/>
</dbReference>
<dbReference type="GO" id="GO:0046872">
    <property type="term" value="F:metal ion binding"/>
    <property type="evidence" value="ECO:0007669"/>
    <property type="project" value="UniProtKB-KW"/>
</dbReference>
<evidence type="ECO:0000313" key="9">
    <source>
        <dbReference type="EMBL" id="CUQ67190.1"/>
    </source>
</evidence>
<comment type="function">
    <text evidence="7 8">Catalyzes the ferrous insertion into protoporphyrin IX.</text>
</comment>
<evidence type="ECO:0000313" key="10">
    <source>
        <dbReference type="Proteomes" id="UP000066284"/>
    </source>
</evidence>
<comment type="subcellular location">
    <subcellularLocation>
        <location evidence="7 8">Cytoplasm</location>
    </subcellularLocation>
</comment>
<dbReference type="OrthoDB" id="9776380at2"/>
<dbReference type="InterPro" id="IPR019772">
    <property type="entry name" value="Ferrochelatase_AS"/>
</dbReference>
<dbReference type="SUPFAM" id="SSF53800">
    <property type="entry name" value="Chelatase"/>
    <property type="match status" value="1"/>
</dbReference>
<dbReference type="GO" id="GO:0005737">
    <property type="term" value="C:cytoplasm"/>
    <property type="evidence" value="ECO:0007669"/>
    <property type="project" value="UniProtKB-SubCell"/>
</dbReference>
<comment type="catalytic activity">
    <reaction evidence="6">
        <text>Fe-coproporphyrin III + 2 H(+) = coproporphyrin III + Fe(2+)</text>
        <dbReference type="Rhea" id="RHEA:49572"/>
        <dbReference type="ChEBI" id="CHEBI:15378"/>
        <dbReference type="ChEBI" id="CHEBI:29033"/>
        <dbReference type="ChEBI" id="CHEBI:68438"/>
        <dbReference type="ChEBI" id="CHEBI:131725"/>
        <dbReference type="EC" id="4.99.1.9"/>
    </reaction>
    <physiologicalReaction direction="right-to-left" evidence="6">
        <dbReference type="Rhea" id="RHEA:49574"/>
    </physiologicalReaction>
</comment>
<keyword evidence="2 7" id="KW-0408">Iron</keyword>
<dbReference type="RefSeq" id="WP_062485343.1">
    <property type="nucleotide sequence ID" value="NZ_LN885086.1"/>
</dbReference>
<evidence type="ECO:0000256" key="8">
    <source>
        <dbReference type="RuleBase" id="RU000607"/>
    </source>
</evidence>
<dbReference type="CDD" id="cd03411">
    <property type="entry name" value="Ferrochelatase_N"/>
    <property type="match status" value="1"/>
</dbReference>
<proteinExistence type="inferred from homology"/>
<dbReference type="Proteomes" id="UP000066284">
    <property type="component" value="Chromosome 1"/>
</dbReference>
<evidence type="ECO:0000256" key="6">
    <source>
        <dbReference type="ARBA" id="ARBA00024536"/>
    </source>
</evidence>
<dbReference type="EMBL" id="LN885086">
    <property type="protein sequence ID" value="CUQ67190.1"/>
    <property type="molecule type" value="Genomic_DNA"/>
</dbReference>
<dbReference type="PANTHER" id="PTHR11108">
    <property type="entry name" value="FERROCHELATASE"/>
    <property type="match status" value="1"/>
</dbReference>
<dbReference type="PROSITE" id="PS00534">
    <property type="entry name" value="FERROCHELATASE"/>
    <property type="match status" value="1"/>
</dbReference>
<dbReference type="GO" id="GO:0004325">
    <property type="term" value="F:ferrochelatase activity"/>
    <property type="evidence" value="ECO:0007669"/>
    <property type="project" value="UniProtKB-UniRule"/>
</dbReference>
<feature type="binding site" evidence="7">
    <location>
        <position position="185"/>
    </location>
    <ligand>
        <name>Fe(2+)</name>
        <dbReference type="ChEBI" id="CHEBI:29033"/>
    </ligand>
</feature>
<dbReference type="KEGG" id="nio:NITINOP_2218"/>
<evidence type="ECO:0000256" key="7">
    <source>
        <dbReference type="HAMAP-Rule" id="MF_00323"/>
    </source>
</evidence>
<keyword evidence="5 7" id="KW-0627">Porphyrin biosynthesis</keyword>
<protein>
    <recommendedName>
        <fullName evidence="7 8">Ferrochelatase</fullName>
        <ecNumber evidence="7 8">4.98.1.1</ecNumber>
    </recommendedName>
    <alternativeName>
        <fullName evidence="7">Heme synthase</fullName>
    </alternativeName>
    <alternativeName>
        <fullName evidence="7">Protoheme ferro-lyase</fullName>
    </alternativeName>
</protein>
<dbReference type="AlphaFoldDB" id="A0A0S4KXE1"/>
<dbReference type="UniPathway" id="UPA00252">
    <property type="reaction ID" value="UER00325"/>
</dbReference>
<keyword evidence="7" id="KW-0479">Metal-binding</keyword>
<dbReference type="CDD" id="cd00419">
    <property type="entry name" value="Ferrochelatase_C"/>
    <property type="match status" value="1"/>
</dbReference>
<organism evidence="9 10">
    <name type="scientific">Candidatus Nitrospira inopinata</name>
    <dbReference type="NCBI Taxonomy" id="1715989"/>
    <lineage>
        <taxon>Bacteria</taxon>
        <taxon>Pseudomonadati</taxon>
        <taxon>Nitrospirota</taxon>
        <taxon>Nitrospiria</taxon>
        <taxon>Nitrospirales</taxon>
        <taxon>Nitrospiraceae</taxon>
        <taxon>Nitrospira</taxon>
    </lineage>
</organism>
<dbReference type="STRING" id="1715989.NITINOP_2218"/>
<comment type="pathway">
    <text evidence="7 8">Porphyrin-containing compound metabolism; protoheme biosynthesis; protoheme from protoporphyrin-IX: step 1/1.</text>
</comment>
<dbReference type="EC" id="4.98.1.1" evidence="7 8"/>
<dbReference type="Gene3D" id="3.40.50.1400">
    <property type="match status" value="2"/>
</dbReference>